<comment type="caution">
    <text evidence="5">The sequence shown here is derived from an EMBL/GenBank/DDBJ whole genome shotgun (WGS) entry which is preliminary data.</text>
</comment>
<dbReference type="OrthoDB" id="9794564at2"/>
<name>A0A318EEA4_9GAMM</name>
<proteinExistence type="predicted"/>
<dbReference type="Gene3D" id="2.40.50.140">
    <property type="entry name" value="Nucleic acid-binding proteins"/>
    <property type="match status" value="1"/>
</dbReference>
<evidence type="ECO:0000256" key="1">
    <source>
        <dbReference type="ARBA" id="ARBA00022555"/>
    </source>
</evidence>
<evidence type="ECO:0000256" key="2">
    <source>
        <dbReference type="ARBA" id="ARBA00022884"/>
    </source>
</evidence>
<protein>
    <submittedName>
        <fullName evidence="5">tRNA-binding protein</fullName>
    </submittedName>
</protein>
<dbReference type="InterPro" id="IPR012340">
    <property type="entry name" value="NA-bd_OB-fold"/>
</dbReference>
<dbReference type="Pfam" id="PF01588">
    <property type="entry name" value="tRNA_bind"/>
    <property type="match status" value="1"/>
</dbReference>
<keyword evidence="2 3" id="KW-0694">RNA-binding</keyword>
<dbReference type="NCBIfam" id="NF007495">
    <property type="entry name" value="PRK10089.1-4"/>
    <property type="match status" value="1"/>
</dbReference>
<feature type="domain" description="TRNA-binding" evidence="4">
    <location>
        <begin position="28"/>
        <end position="131"/>
    </location>
</feature>
<dbReference type="EMBL" id="QICN01000002">
    <property type="protein sequence ID" value="PXV70412.1"/>
    <property type="molecule type" value="Genomic_DNA"/>
</dbReference>
<keyword evidence="1 3" id="KW-0820">tRNA-binding</keyword>
<dbReference type="PROSITE" id="PS50886">
    <property type="entry name" value="TRBD"/>
    <property type="match status" value="1"/>
</dbReference>
<evidence type="ECO:0000256" key="3">
    <source>
        <dbReference type="PROSITE-ProRule" id="PRU00209"/>
    </source>
</evidence>
<dbReference type="GO" id="GO:0000049">
    <property type="term" value="F:tRNA binding"/>
    <property type="evidence" value="ECO:0007669"/>
    <property type="project" value="UniProtKB-UniRule"/>
</dbReference>
<evidence type="ECO:0000313" key="6">
    <source>
        <dbReference type="Proteomes" id="UP000248330"/>
    </source>
</evidence>
<keyword evidence="6" id="KW-1185">Reference proteome</keyword>
<accession>A0A318EEA4</accession>
<gene>
    <name evidence="5" type="ORF">C8D93_102264</name>
</gene>
<dbReference type="InterPro" id="IPR002547">
    <property type="entry name" value="tRNA-bd_dom"/>
</dbReference>
<dbReference type="AlphaFoldDB" id="A0A318EEA4"/>
<dbReference type="Proteomes" id="UP000248330">
    <property type="component" value="Unassembled WGS sequence"/>
</dbReference>
<organism evidence="5 6">
    <name type="scientific">Sinimarinibacterium flocculans</name>
    <dbReference type="NCBI Taxonomy" id="985250"/>
    <lineage>
        <taxon>Bacteria</taxon>
        <taxon>Pseudomonadati</taxon>
        <taxon>Pseudomonadota</taxon>
        <taxon>Gammaproteobacteria</taxon>
        <taxon>Nevskiales</taxon>
        <taxon>Nevskiaceae</taxon>
        <taxon>Sinimarinibacterium</taxon>
    </lineage>
</organism>
<evidence type="ECO:0000259" key="4">
    <source>
        <dbReference type="PROSITE" id="PS50886"/>
    </source>
</evidence>
<dbReference type="CDD" id="cd02798">
    <property type="entry name" value="tRNA_bind_CsaA"/>
    <property type="match status" value="1"/>
</dbReference>
<dbReference type="SUPFAM" id="SSF50249">
    <property type="entry name" value="Nucleic acid-binding proteins"/>
    <property type="match status" value="1"/>
</dbReference>
<dbReference type="NCBIfam" id="NF007494">
    <property type="entry name" value="PRK10089.1-3"/>
    <property type="match status" value="1"/>
</dbReference>
<dbReference type="RefSeq" id="WP_110264076.1">
    <property type="nucleotide sequence ID" value="NZ_CAKZQT010000038.1"/>
</dbReference>
<sequence length="131" mass="13667">MGQHQIDSQNLPYAPDKLPRKAVCGADGFFAVDLRVGTVIAAEPFAKARKPAYRLKVDFGPVVGVLQTSAQVTNYAIDALIGRRVVGALNLGEKNIAGFTSQFLILGALQPDGTVQLLAPDGAPPDGAPVA</sequence>
<evidence type="ECO:0000313" key="5">
    <source>
        <dbReference type="EMBL" id="PXV70412.1"/>
    </source>
</evidence>
<reference evidence="5 6" key="1">
    <citation type="submission" date="2018-04" db="EMBL/GenBank/DDBJ databases">
        <title>Genomic Encyclopedia of Type Strains, Phase IV (KMG-IV): sequencing the most valuable type-strain genomes for metagenomic binning, comparative biology and taxonomic classification.</title>
        <authorList>
            <person name="Goeker M."/>
        </authorList>
    </citation>
    <scope>NUCLEOTIDE SEQUENCE [LARGE SCALE GENOMIC DNA]</scope>
    <source>
        <strain evidence="5 6">DSM 104150</strain>
    </source>
</reference>